<keyword evidence="3" id="KW-1185">Reference proteome</keyword>
<evidence type="ECO:0008006" key="4">
    <source>
        <dbReference type="Google" id="ProtNLM"/>
    </source>
</evidence>
<feature type="region of interest" description="Disordered" evidence="1">
    <location>
        <begin position="245"/>
        <end position="265"/>
    </location>
</feature>
<name>A0A3N4KNT6_9PEZI</name>
<evidence type="ECO:0000313" key="3">
    <source>
        <dbReference type="Proteomes" id="UP000277580"/>
    </source>
</evidence>
<dbReference type="InParanoid" id="A0A3N4KNT6"/>
<proteinExistence type="predicted"/>
<gene>
    <name evidence="2" type="ORF">P167DRAFT_545699</name>
</gene>
<organism evidence="2 3">
    <name type="scientific">Morchella conica CCBAS932</name>
    <dbReference type="NCBI Taxonomy" id="1392247"/>
    <lineage>
        <taxon>Eukaryota</taxon>
        <taxon>Fungi</taxon>
        <taxon>Dikarya</taxon>
        <taxon>Ascomycota</taxon>
        <taxon>Pezizomycotina</taxon>
        <taxon>Pezizomycetes</taxon>
        <taxon>Pezizales</taxon>
        <taxon>Morchellaceae</taxon>
        <taxon>Morchella</taxon>
    </lineage>
</organism>
<evidence type="ECO:0000313" key="2">
    <source>
        <dbReference type="EMBL" id="RPB12170.1"/>
    </source>
</evidence>
<dbReference type="EMBL" id="ML119130">
    <property type="protein sequence ID" value="RPB12170.1"/>
    <property type="molecule type" value="Genomic_DNA"/>
</dbReference>
<accession>A0A3N4KNT6</accession>
<dbReference type="AlphaFoldDB" id="A0A3N4KNT6"/>
<protein>
    <recommendedName>
        <fullName evidence="4">Extracellular membrane protein CFEM domain-containing protein</fullName>
    </recommendedName>
</protein>
<reference evidence="2 3" key="1">
    <citation type="journal article" date="2018" name="Nat. Ecol. Evol.">
        <title>Pezizomycetes genomes reveal the molecular basis of ectomycorrhizal truffle lifestyle.</title>
        <authorList>
            <person name="Murat C."/>
            <person name="Payen T."/>
            <person name="Noel B."/>
            <person name="Kuo A."/>
            <person name="Morin E."/>
            <person name="Chen J."/>
            <person name="Kohler A."/>
            <person name="Krizsan K."/>
            <person name="Balestrini R."/>
            <person name="Da Silva C."/>
            <person name="Montanini B."/>
            <person name="Hainaut M."/>
            <person name="Levati E."/>
            <person name="Barry K.W."/>
            <person name="Belfiori B."/>
            <person name="Cichocki N."/>
            <person name="Clum A."/>
            <person name="Dockter R.B."/>
            <person name="Fauchery L."/>
            <person name="Guy J."/>
            <person name="Iotti M."/>
            <person name="Le Tacon F."/>
            <person name="Lindquist E.A."/>
            <person name="Lipzen A."/>
            <person name="Malagnac F."/>
            <person name="Mello A."/>
            <person name="Molinier V."/>
            <person name="Miyauchi S."/>
            <person name="Poulain J."/>
            <person name="Riccioni C."/>
            <person name="Rubini A."/>
            <person name="Sitrit Y."/>
            <person name="Splivallo R."/>
            <person name="Traeger S."/>
            <person name="Wang M."/>
            <person name="Zifcakova L."/>
            <person name="Wipf D."/>
            <person name="Zambonelli A."/>
            <person name="Paolocci F."/>
            <person name="Nowrousian M."/>
            <person name="Ottonello S."/>
            <person name="Baldrian P."/>
            <person name="Spatafora J.W."/>
            <person name="Henrissat B."/>
            <person name="Nagy L.G."/>
            <person name="Aury J.M."/>
            <person name="Wincker P."/>
            <person name="Grigoriev I.V."/>
            <person name="Bonfante P."/>
            <person name="Martin F.M."/>
        </authorList>
    </citation>
    <scope>NUCLEOTIDE SEQUENCE [LARGE SCALE GENOMIC DNA]</scope>
    <source>
        <strain evidence="2 3">CCBAS932</strain>
    </source>
</reference>
<evidence type="ECO:0000256" key="1">
    <source>
        <dbReference type="SAM" id="MobiDB-lite"/>
    </source>
</evidence>
<dbReference type="OrthoDB" id="5376864at2759"/>
<sequence>MYSVYSGSEVTRTIQLQPSFTSCSAAYPSYLINFHLGQSTPRKMMLPKFLFILTFVTGIIAQDELSPTDCVIECVELVLGSGITDCVGPQKSLDPTRVPCLCEDFTFMKATVECVLNSGKCKDQDTIQRSFKYAHGLCDSAGVDLAGNSAPELPSVYGVLTSVSSTSTGTKTSTPTLTMVDEIVTTVISRSTSIACPLVSGNATYIVMNGNTTYTTVPAATNTPCGNITETVDVTYTRKVVGTQTGVTSTTGTGSTTATNQPTATAERGAAVGSGDLNAMGLLSFAGIIMWLL</sequence>
<dbReference type="Proteomes" id="UP000277580">
    <property type="component" value="Unassembled WGS sequence"/>
</dbReference>